<sequence>MEAVERAAEKILAADYLLVAVGAGFSADSGLPVYKNVADVVPYVEMGVDYQDLCDPYWVHEDLGIFLGFWGDSVNLYRDSTPHAGYDILKQWRQRMLSRAGRDSPPSPPVLVDPFYVYTSNVDSHCTRVFGPSHVYELHGNTEMWQCAGKTERATPCAPRTWPLPDKFRFHVNKASMVAQDTEKHKFLRCPRCKGPARPNVLMFRDKKWIQNVTDAERYSAWKDLMLRVLQGNPRKRLVVLEIGCGSRVKTVRRHCETLVHAVNEGMRHQATLIRINPDLEGDVLHWDEGSPAIVRIEATGLSVLVAMDRIITKEEATVEVPVRPTKRQKGAWRGV</sequence>
<dbReference type="OrthoDB" id="424302at2759"/>
<dbReference type="InterPro" id="IPR026591">
    <property type="entry name" value="Sirtuin_cat_small_dom_sf"/>
</dbReference>
<evidence type="ECO:0000259" key="4">
    <source>
        <dbReference type="PROSITE" id="PS50305"/>
    </source>
</evidence>
<dbReference type="SUPFAM" id="SSF52467">
    <property type="entry name" value="DHS-like NAD/FAD-binding domain"/>
    <property type="match status" value="1"/>
</dbReference>
<dbReference type="GO" id="GO:0016740">
    <property type="term" value="F:transferase activity"/>
    <property type="evidence" value="ECO:0007669"/>
    <property type="project" value="UniProtKB-KW"/>
</dbReference>
<evidence type="ECO:0000313" key="5">
    <source>
        <dbReference type="EMBL" id="KAF0686165.1"/>
    </source>
</evidence>
<proteinExistence type="predicted"/>
<keyword evidence="7" id="KW-1185">Reference proteome</keyword>
<dbReference type="PANTHER" id="PTHR48252">
    <property type="entry name" value="HISTONE DEACETYLASE 2-RELATED"/>
    <property type="match status" value="1"/>
</dbReference>
<protein>
    <submittedName>
        <fullName evidence="6">Aste57867_22017 protein</fullName>
    </submittedName>
</protein>
<dbReference type="InterPro" id="IPR029035">
    <property type="entry name" value="DHS-like_NAD/FAD-binding_dom"/>
</dbReference>
<keyword evidence="1" id="KW-0808">Transferase</keyword>
<evidence type="ECO:0000256" key="2">
    <source>
        <dbReference type="ARBA" id="ARBA00023027"/>
    </source>
</evidence>
<evidence type="ECO:0000313" key="6">
    <source>
        <dbReference type="EMBL" id="VFT98685.1"/>
    </source>
</evidence>
<evidence type="ECO:0000256" key="1">
    <source>
        <dbReference type="ARBA" id="ARBA00022679"/>
    </source>
</evidence>
<dbReference type="PROSITE" id="PS50305">
    <property type="entry name" value="SIRTUIN"/>
    <property type="match status" value="1"/>
</dbReference>
<dbReference type="EMBL" id="CAADRA010007040">
    <property type="protein sequence ID" value="VFT98685.1"/>
    <property type="molecule type" value="Genomic_DNA"/>
</dbReference>
<dbReference type="PANTHER" id="PTHR48252:SF77">
    <property type="entry name" value="HISTONE DEACETYLASE DOMAIN-CONTAINING PROTEIN"/>
    <property type="match status" value="1"/>
</dbReference>
<dbReference type="InterPro" id="IPR026590">
    <property type="entry name" value="Ssirtuin_cat_dom"/>
</dbReference>
<dbReference type="EMBL" id="VJMH01007014">
    <property type="protein sequence ID" value="KAF0686165.1"/>
    <property type="molecule type" value="Genomic_DNA"/>
</dbReference>
<accession>A0A485LKF2</accession>
<name>A0A485LKF2_9STRA</name>
<dbReference type="AlphaFoldDB" id="A0A485LKF2"/>
<dbReference type="Gene3D" id="3.30.1600.10">
    <property type="entry name" value="SIR2/SIRT2 'Small Domain"/>
    <property type="match status" value="1"/>
</dbReference>
<evidence type="ECO:0000313" key="7">
    <source>
        <dbReference type="Proteomes" id="UP000332933"/>
    </source>
</evidence>
<feature type="domain" description="Deacetylase sirtuin-type" evidence="4">
    <location>
        <begin position="1"/>
        <end position="314"/>
    </location>
</feature>
<evidence type="ECO:0000256" key="3">
    <source>
        <dbReference type="PROSITE-ProRule" id="PRU00236"/>
    </source>
</evidence>
<dbReference type="Gene3D" id="3.40.50.1220">
    <property type="entry name" value="TPP-binding domain"/>
    <property type="match status" value="1"/>
</dbReference>
<reference evidence="6 7" key="1">
    <citation type="submission" date="2019-03" db="EMBL/GenBank/DDBJ databases">
        <authorList>
            <person name="Gaulin E."/>
            <person name="Dumas B."/>
        </authorList>
    </citation>
    <scope>NUCLEOTIDE SEQUENCE [LARGE SCALE GENOMIC DNA]</scope>
    <source>
        <strain evidence="6">CBS 568.67</strain>
    </source>
</reference>
<organism evidence="6 7">
    <name type="scientific">Aphanomyces stellatus</name>
    <dbReference type="NCBI Taxonomy" id="120398"/>
    <lineage>
        <taxon>Eukaryota</taxon>
        <taxon>Sar</taxon>
        <taxon>Stramenopiles</taxon>
        <taxon>Oomycota</taxon>
        <taxon>Saprolegniomycetes</taxon>
        <taxon>Saprolegniales</taxon>
        <taxon>Verrucalvaceae</taxon>
        <taxon>Aphanomyces</taxon>
    </lineage>
</organism>
<gene>
    <name evidence="6" type="primary">Aste57867_22017</name>
    <name evidence="5" type="ORF">As57867_021948</name>
    <name evidence="6" type="ORF">ASTE57867_22017</name>
</gene>
<dbReference type="Proteomes" id="UP000332933">
    <property type="component" value="Unassembled WGS sequence"/>
</dbReference>
<reference evidence="5" key="2">
    <citation type="submission" date="2019-06" db="EMBL/GenBank/DDBJ databases">
        <title>Genomics analysis of Aphanomyces spp. identifies a new class of oomycete effector associated with host adaptation.</title>
        <authorList>
            <person name="Gaulin E."/>
        </authorList>
    </citation>
    <scope>NUCLEOTIDE SEQUENCE</scope>
    <source>
        <strain evidence="5">CBS 578.67</strain>
    </source>
</reference>
<comment type="caution">
    <text evidence="3">Lacks conserved residue(s) required for the propagation of feature annotation.</text>
</comment>
<keyword evidence="2" id="KW-0520">NAD</keyword>